<protein>
    <submittedName>
        <fullName evidence="2">Uncharacterized protein</fullName>
    </submittedName>
</protein>
<evidence type="ECO:0000256" key="1">
    <source>
        <dbReference type="SAM" id="MobiDB-lite"/>
    </source>
</evidence>
<feature type="region of interest" description="Disordered" evidence="1">
    <location>
        <begin position="398"/>
        <end position="587"/>
    </location>
</feature>
<evidence type="ECO:0000313" key="2">
    <source>
        <dbReference type="EMBL" id="GCB59759.1"/>
    </source>
</evidence>
<dbReference type="PANTHER" id="PTHR15690:SF0">
    <property type="entry name" value="NUCLEAR RECEPTOR COACTIVATOR 6"/>
    <property type="match status" value="1"/>
</dbReference>
<gene>
    <name evidence="2" type="ORF">scyTo_0014001</name>
</gene>
<feature type="compositionally biased region" description="Polar residues" evidence="1">
    <location>
        <begin position="492"/>
        <end position="502"/>
    </location>
</feature>
<feature type="compositionally biased region" description="Polar residues" evidence="1">
    <location>
        <begin position="512"/>
        <end position="521"/>
    </location>
</feature>
<feature type="compositionally biased region" description="Low complexity" evidence="1">
    <location>
        <begin position="19"/>
        <end position="34"/>
    </location>
</feature>
<feature type="compositionally biased region" description="Polar residues" evidence="1">
    <location>
        <begin position="202"/>
        <end position="218"/>
    </location>
</feature>
<evidence type="ECO:0000313" key="3">
    <source>
        <dbReference type="Proteomes" id="UP000288216"/>
    </source>
</evidence>
<dbReference type="STRING" id="75743.A0A401NFM3"/>
<feature type="region of interest" description="Disordered" evidence="1">
    <location>
        <begin position="1"/>
        <end position="54"/>
    </location>
</feature>
<dbReference type="GO" id="GO:0003713">
    <property type="term" value="F:transcription coactivator activity"/>
    <property type="evidence" value="ECO:0007669"/>
    <property type="project" value="InterPro"/>
</dbReference>
<name>A0A401NFM3_SCYTO</name>
<organism evidence="2 3">
    <name type="scientific">Scyliorhinus torazame</name>
    <name type="common">Cloudy catshark</name>
    <name type="synonym">Catulus torazame</name>
    <dbReference type="NCBI Taxonomy" id="75743"/>
    <lineage>
        <taxon>Eukaryota</taxon>
        <taxon>Metazoa</taxon>
        <taxon>Chordata</taxon>
        <taxon>Craniata</taxon>
        <taxon>Vertebrata</taxon>
        <taxon>Chondrichthyes</taxon>
        <taxon>Elasmobranchii</taxon>
        <taxon>Galeomorphii</taxon>
        <taxon>Galeoidea</taxon>
        <taxon>Carcharhiniformes</taxon>
        <taxon>Scyliorhinidae</taxon>
        <taxon>Scyliorhinus</taxon>
    </lineage>
</organism>
<feature type="non-terminal residue" evidence="2">
    <location>
        <position position="1"/>
    </location>
</feature>
<dbReference type="OrthoDB" id="5967287at2759"/>
<proteinExistence type="predicted"/>
<reference evidence="2 3" key="1">
    <citation type="journal article" date="2018" name="Nat. Ecol. Evol.">
        <title>Shark genomes provide insights into elasmobranch evolution and the origin of vertebrates.</title>
        <authorList>
            <person name="Hara Y"/>
            <person name="Yamaguchi K"/>
            <person name="Onimaru K"/>
            <person name="Kadota M"/>
            <person name="Koyanagi M"/>
            <person name="Keeley SD"/>
            <person name="Tatsumi K"/>
            <person name="Tanaka K"/>
            <person name="Motone F"/>
            <person name="Kageyama Y"/>
            <person name="Nozu R"/>
            <person name="Adachi N"/>
            <person name="Nishimura O"/>
            <person name="Nakagawa R"/>
            <person name="Tanegashima C"/>
            <person name="Kiyatake I"/>
            <person name="Matsumoto R"/>
            <person name="Murakumo K"/>
            <person name="Nishida K"/>
            <person name="Terakita A"/>
            <person name="Kuratani S"/>
            <person name="Sato K"/>
            <person name="Hyodo S Kuraku.S."/>
        </authorList>
    </citation>
    <scope>NUCLEOTIDE SEQUENCE [LARGE SCALE GENOMIC DNA]</scope>
</reference>
<dbReference type="GO" id="GO:0005667">
    <property type="term" value="C:transcription regulator complex"/>
    <property type="evidence" value="ECO:0007669"/>
    <property type="project" value="TreeGrafter"/>
</dbReference>
<comment type="caution">
    <text evidence="2">The sequence shown here is derived from an EMBL/GenBank/DDBJ whole genome shotgun (WGS) entry which is preliminary data.</text>
</comment>
<feature type="compositionally biased region" description="Low complexity" evidence="1">
    <location>
        <begin position="464"/>
        <end position="485"/>
    </location>
</feature>
<dbReference type="InterPro" id="IPR026638">
    <property type="entry name" value="NCOA6"/>
</dbReference>
<dbReference type="GO" id="GO:0035097">
    <property type="term" value="C:histone methyltransferase complex"/>
    <property type="evidence" value="ECO:0007669"/>
    <property type="project" value="TreeGrafter"/>
</dbReference>
<feature type="compositionally biased region" description="Low complexity" evidence="1">
    <location>
        <begin position="398"/>
        <end position="431"/>
    </location>
</feature>
<dbReference type="GO" id="GO:0045944">
    <property type="term" value="P:positive regulation of transcription by RNA polymerase II"/>
    <property type="evidence" value="ECO:0007669"/>
    <property type="project" value="TreeGrafter"/>
</dbReference>
<sequence>VNKLDSVIVSSGKQATGKRSSPSISRRSSTGSSRKTGQNAGRQGGKIVKSSLIPQQNPALLPTVDVQKNILANSAQMLSNPAPGILNDPINTVLGAQNPTISVRILGNNPEENKEGPTLYGNDGVLRKVSINKEQMSFECSPQSISKLEKKNGSEVQINKGNKPLEPSKPGRGCNEKSMTLPPLREVPISLNQLLDTSCSAGVTTKTSSSNQMEQSIPSGDKAKAVITDAPTIKETPSTSIPSQIVCESGTAALRPDAGELNTNVTQSGATIVSAPVVSASISVSNQITVFVSSSPIKSTSNVTTAAQTQSQPPISAVVTTPSLHNKVMVPELQPVVQSGLQPAFISTPVFINTSVFQVVKEPLLPQSAAVPKVTAPSTSTLTPQSVTVIQIPQTAQNSSCPAASPNPSVNSSLNSTSSPTNRTVVQRSSPVQPPSSSPASPHRPAVDFSLSEPLQNNGMVDHSSSTSSHATAVATSPASASPAPQVVPEQVSPSSAQQGTIVKNGEDLNVGNETGQSEAKNNLEKSKSPSRRNVKAEKESEESSSLQESSENGQRKRPSRPGSSTGAAKDTSTGTSPTQTKRRKSK</sequence>
<dbReference type="AlphaFoldDB" id="A0A401NFM3"/>
<accession>A0A401NFM3</accession>
<feature type="compositionally biased region" description="Polar residues" evidence="1">
    <location>
        <begin position="8"/>
        <end position="18"/>
    </location>
</feature>
<keyword evidence="3" id="KW-1185">Reference proteome</keyword>
<dbReference type="PANTHER" id="PTHR15690">
    <property type="entry name" value="NUCLEAR RECEPTOR COACTIVATOR 6"/>
    <property type="match status" value="1"/>
</dbReference>
<feature type="region of interest" description="Disordered" evidence="1">
    <location>
        <begin position="202"/>
        <end position="223"/>
    </location>
</feature>
<feature type="compositionally biased region" description="Polar residues" evidence="1">
    <location>
        <begin position="562"/>
        <end position="580"/>
    </location>
</feature>
<dbReference type="EMBL" id="BFAA01007366">
    <property type="protein sequence ID" value="GCB59759.1"/>
    <property type="molecule type" value="Genomic_DNA"/>
</dbReference>
<dbReference type="Proteomes" id="UP000288216">
    <property type="component" value="Unassembled WGS sequence"/>
</dbReference>